<proteinExistence type="predicted"/>
<protein>
    <submittedName>
        <fullName evidence="2">Unannotated protein</fullName>
    </submittedName>
</protein>
<keyword evidence="1" id="KW-0472">Membrane</keyword>
<organism evidence="2">
    <name type="scientific">freshwater metagenome</name>
    <dbReference type="NCBI Taxonomy" id="449393"/>
    <lineage>
        <taxon>unclassified sequences</taxon>
        <taxon>metagenomes</taxon>
        <taxon>ecological metagenomes</taxon>
    </lineage>
</organism>
<dbReference type="EMBL" id="CAFBOF010000066">
    <property type="protein sequence ID" value="CAB4989268.1"/>
    <property type="molecule type" value="Genomic_DNA"/>
</dbReference>
<name>A0A6J6STN9_9ZZZZ</name>
<keyword evidence="1" id="KW-1133">Transmembrane helix</keyword>
<evidence type="ECO:0000256" key="1">
    <source>
        <dbReference type="SAM" id="Phobius"/>
    </source>
</evidence>
<gene>
    <name evidence="2" type="ORF">UFOPK2683_01716</name>
    <name evidence="3" type="ORF">UFOPK3897_01638</name>
</gene>
<accession>A0A6J6STN9</accession>
<dbReference type="AlphaFoldDB" id="A0A6J6STN9"/>
<sequence>MMRRLIAFVGLGVAAILTLANPAGAQQLVDAGNQGDGSGGLAFVLMVLMVMGIWAALFFMDRIRRRRNAEEDSVN</sequence>
<feature type="transmembrane region" description="Helical" evidence="1">
    <location>
        <begin position="41"/>
        <end position="60"/>
    </location>
</feature>
<dbReference type="EMBL" id="CAEZYK010000169">
    <property type="protein sequence ID" value="CAB4738282.1"/>
    <property type="molecule type" value="Genomic_DNA"/>
</dbReference>
<reference evidence="2" key="1">
    <citation type="submission" date="2020-05" db="EMBL/GenBank/DDBJ databases">
        <authorList>
            <person name="Chiriac C."/>
            <person name="Salcher M."/>
            <person name="Ghai R."/>
            <person name="Kavagutti S V."/>
        </authorList>
    </citation>
    <scope>NUCLEOTIDE SEQUENCE</scope>
</reference>
<evidence type="ECO:0000313" key="2">
    <source>
        <dbReference type="EMBL" id="CAB4738282.1"/>
    </source>
</evidence>
<evidence type="ECO:0000313" key="3">
    <source>
        <dbReference type="EMBL" id="CAB4989268.1"/>
    </source>
</evidence>
<keyword evidence="1" id="KW-0812">Transmembrane</keyword>